<reference evidence="1 2" key="1">
    <citation type="journal article" date="2011" name="Cell">
        <title>Insight into structure and assembly of the nuclear pore complex by utilizing the genome of a eukaryotic thermophile.</title>
        <authorList>
            <person name="Amlacher S."/>
            <person name="Sarges P."/>
            <person name="Flemming D."/>
            <person name="van Noort V."/>
            <person name="Kunze R."/>
            <person name="Devos D.P."/>
            <person name="Arumugam M."/>
            <person name="Bork P."/>
            <person name="Hurt E."/>
        </authorList>
    </citation>
    <scope>NUCLEOTIDE SEQUENCE [LARGE SCALE GENOMIC DNA]</scope>
    <source>
        <strain evidence="2">DSM 1495 / CBS 144.50 / IMI 039719</strain>
    </source>
</reference>
<dbReference type="AlphaFoldDB" id="G0RXU6"/>
<protein>
    <submittedName>
        <fullName evidence="1">Uncharacterized protein</fullName>
    </submittedName>
</protein>
<evidence type="ECO:0000313" key="2">
    <source>
        <dbReference type="Proteomes" id="UP000008066"/>
    </source>
</evidence>
<gene>
    <name evidence="1" type="ORF">CTHT_0000430</name>
</gene>
<organism evidence="2">
    <name type="scientific">Chaetomium thermophilum (strain DSM 1495 / CBS 144.50 / IMI 039719)</name>
    <name type="common">Thermochaetoides thermophila</name>
    <dbReference type="NCBI Taxonomy" id="759272"/>
    <lineage>
        <taxon>Eukaryota</taxon>
        <taxon>Fungi</taxon>
        <taxon>Dikarya</taxon>
        <taxon>Ascomycota</taxon>
        <taxon>Pezizomycotina</taxon>
        <taxon>Sordariomycetes</taxon>
        <taxon>Sordariomycetidae</taxon>
        <taxon>Sordariales</taxon>
        <taxon>Chaetomiaceae</taxon>
        <taxon>Thermochaetoides</taxon>
    </lineage>
</organism>
<dbReference type="EMBL" id="GL988030">
    <property type="protein sequence ID" value="EGS24112.1"/>
    <property type="molecule type" value="Genomic_DNA"/>
</dbReference>
<dbReference type="RefSeq" id="XP_006690598.1">
    <property type="nucleotide sequence ID" value="XM_006690535.1"/>
</dbReference>
<name>G0RXU6_CHATD</name>
<proteinExistence type="predicted"/>
<dbReference type="HOGENOM" id="CLU_2654280_0_0_1"/>
<keyword evidence="2" id="KW-1185">Reference proteome</keyword>
<accession>G0RXU6</accession>
<dbReference type="Proteomes" id="UP000008066">
    <property type="component" value="Unassembled WGS sequence"/>
</dbReference>
<dbReference type="KEGG" id="cthr:CTHT_0000430"/>
<sequence>MPFTLLSPSTSYRWVFTTIEFLFTVSISTLSGNNNWRDAEGEGDRKGTKNRHHQAEVRILQSEFVLTALLFVMTIP</sequence>
<evidence type="ECO:0000313" key="1">
    <source>
        <dbReference type="EMBL" id="EGS24112.1"/>
    </source>
</evidence>
<dbReference type="GeneID" id="18254081"/>